<dbReference type="InParanoid" id="A0A162PW38"/>
<dbReference type="Proteomes" id="UP000077315">
    <property type="component" value="Unassembled WGS sequence"/>
</dbReference>
<evidence type="ECO:0008006" key="3">
    <source>
        <dbReference type="Google" id="ProtNLM"/>
    </source>
</evidence>
<reference evidence="2" key="1">
    <citation type="submission" date="2015-06" db="EMBL/GenBank/DDBJ databases">
        <title>Expansion of signal transduction pathways in fungi by whole-genome duplication.</title>
        <authorList>
            <consortium name="DOE Joint Genome Institute"/>
            <person name="Corrochano L.M."/>
            <person name="Kuo A."/>
            <person name="Marcet-Houben M."/>
            <person name="Polaino S."/>
            <person name="Salamov A."/>
            <person name="Villalobos J.M."/>
            <person name="Alvarez M.I."/>
            <person name="Avalos J."/>
            <person name="Benito E.P."/>
            <person name="Benoit I."/>
            <person name="Burger G."/>
            <person name="Camino L.P."/>
            <person name="Canovas D."/>
            <person name="Cerda-Olmedo E."/>
            <person name="Cheng J.-F."/>
            <person name="Dominguez A."/>
            <person name="Elias M."/>
            <person name="Eslava A.P."/>
            <person name="Glaser F."/>
            <person name="Grimwood J."/>
            <person name="Gutierrez G."/>
            <person name="Heitman J."/>
            <person name="Henrissat B."/>
            <person name="Iturriaga E.A."/>
            <person name="Lang B.F."/>
            <person name="Lavin J.L."/>
            <person name="Lee S."/>
            <person name="Li W."/>
            <person name="Lindquist E."/>
            <person name="Lopez-Garcia S."/>
            <person name="Luque E.M."/>
            <person name="Marcos A.T."/>
            <person name="Martin J."/>
            <person name="McCluskey K."/>
            <person name="Medina H.R."/>
            <person name="Miralles-Duran A."/>
            <person name="Miyazaki A."/>
            <person name="Munoz-Torres E."/>
            <person name="Oguiza J.A."/>
            <person name="Ohm R."/>
            <person name="Olmedo M."/>
            <person name="Orejas M."/>
            <person name="Ortiz-Castellanos L."/>
            <person name="Pisabarro A.G."/>
            <person name="Rodriguez-Romero J."/>
            <person name="Ruiz-Herrera J."/>
            <person name="Ruiz-Vazquez R."/>
            <person name="Sanz C."/>
            <person name="Schackwitz W."/>
            <person name="Schmutz J."/>
            <person name="Shahriari M."/>
            <person name="Shelest E."/>
            <person name="Silva-Franco F."/>
            <person name="Soanes D."/>
            <person name="Syed K."/>
            <person name="Tagua V.G."/>
            <person name="Talbot N.J."/>
            <person name="Thon M."/>
            <person name="De vries R.P."/>
            <person name="Wiebenga A."/>
            <person name="Yadav J.S."/>
            <person name="Braun E.L."/>
            <person name="Baker S."/>
            <person name="Garre V."/>
            <person name="Horwitz B."/>
            <person name="Torres-Martinez S."/>
            <person name="Idnurm A."/>
            <person name="Herrera-Estrella A."/>
            <person name="Gabaldon T."/>
            <person name="Grigoriev I.V."/>
        </authorList>
    </citation>
    <scope>NUCLEOTIDE SEQUENCE [LARGE SCALE GENOMIC DNA]</scope>
    <source>
        <strain evidence="2">NRRL 1555(-)</strain>
    </source>
</reference>
<dbReference type="CDD" id="cd03062">
    <property type="entry name" value="TRX_Fd_Sucrase"/>
    <property type="match status" value="1"/>
</dbReference>
<dbReference type="PANTHER" id="PTHR31902">
    <property type="entry name" value="ACTIN PATCHES DISTAL PROTEIN 1"/>
    <property type="match status" value="1"/>
</dbReference>
<dbReference type="Pfam" id="PF06999">
    <property type="entry name" value="Suc_Fer-like"/>
    <property type="match status" value="1"/>
</dbReference>
<dbReference type="InterPro" id="IPR009737">
    <property type="entry name" value="Aim32/Apd1-like"/>
</dbReference>
<organism evidence="1 2">
    <name type="scientific">Phycomyces blakesleeanus (strain ATCC 8743b / DSM 1359 / FGSC 10004 / NBRC 33097 / NRRL 1555)</name>
    <dbReference type="NCBI Taxonomy" id="763407"/>
    <lineage>
        <taxon>Eukaryota</taxon>
        <taxon>Fungi</taxon>
        <taxon>Fungi incertae sedis</taxon>
        <taxon>Mucoromycota</taxon>
        <taxon>Mucoromycotina</taxon>
        <taxon>Mucoromycetes</taxon>
        <taxon>Mucorales</taxon>
        <taxon>Phycomycetaceae</taxon>
        <taxon>Phycomyces</taxon>
    </lineage>
</organism>
<dbReference type="SUPFAM" id="SSF52833">
    <property type="entry name" value="Thioredoxin-like"/>
    <property type="match status" value="1"/>
</dbReference>
<dbReference type="EMBL" id="KV440975">
    <property type="protein sequence ID" value="OAD76547.1"/>
    <property type="molecule type" value="Genomic_DNA"/>
</dbReference>
<accession>A0A162PW38</accession>
<proteinExistence type="predicted"/>
<dbReference type="OrthoDB" id="10253744at2759"/>
<dbReference type="RefSeq" id="XP_018294587.1">
    <property type="nucleotide sequence ID" value="XM_018435156.1"/>
</dbReference>
<dbReference type="InterPro" id="IPR036249">
    <property type="entry name" value="Thioredoxin-like_sf"/>
</dbReference>
<dbReference type="Gene3D" id="3.40.30.10">
    <property type="entry name" value="Glutaredoxin"/>
    <property type="match status" value="1"/>
</dbReference>
<dbReference type="STRING" id="763407.A0A162PW38"/>
<dbReference type="PANTHER" id="PTHR31902:SF14">
    <property type="entry name" value="ACTIN PATCHES DISTAL PROTEIN 1"/>
    <property type="match status" value="1"/>
</dbReference>
<sequence>MSFYLRKGLSFLGVEDKSAYPPAELLADDDCLSCQDPCAEHKPYPSSLKIDQNLPLVGSVKPYGRHIIISTGKSDWPSKIEKDTGSLAHALRIAEDKQPTQLRNFVTNASLVATESSVPNGHDVVVLPDNIYLSNVTPENALDFWEIFINTPLPLGENPEKPNYEQAASKGITVKQNPYESMIMICSHRKRDKACGITAPILADEFEHILRDKDISETGPGSIVVWMVSHVGGHKYAGNVICYTQQGTCGVWYGRVATCDCNPIIEETILKGKIIKELYRGSMDHSFDKKLHPLKW</sequence>
<gene>
    <name evidence="1" type="ORF">PHYBLDRAFT_165075</name>
</gene>
<keyword evidence="2" id="KW-1185">Reference proteome</keyword>
<name>A0A162PW38_PHYB8</name>
<dbReference type="GeneID" id="28996062"/>
<dbReference type="VEuPathDB" id="FungiDB:PHYBLDRAFT_165075"/>
<evidence type="ECO:0000313" key="2">
    <source>
        <dbReference type="Proteomes" id="UP000077315"/>
    </source>
</evidence>
<evidence type="ECO:0000313" key="1">
    <source>
        <dbReference type="EMBL" id="OAD76547.1"/>
    </source>
</evidence>
<dbReference type="AlphaFoldDB" id="A0A162PW38"/>
<protein>
    <recommendedName>
        <fullName evidence="3">Altered inheritance of mitochondria protein 32</fullName>
    </recommendedName>
</protein>